<evidence type="ECO:0000313" key="1">
    <source>
        <dbReference type="EMBL" id="MBC9813314.1"/>
    </source>
</evidence>
<accession>A0A8J6TTT0</accession>
<proteinExistence type="predicted"/>
<dbReference type="AlphaFoldDB" id="A0A8J6TTT0"/>
<dbReference type="EMBL" id="JACVEL010000009">
    <property type="protein sequence ID" value="MBC9813314.1"/>
    <property type="molecule type" value="Genomic_DNA"/>
</dbReference>
<organism evidence="1 2">
    <name type="scientific">Taishania pollutisoli</name>
    <dbReference type="NCBI Taxonomy" id="2766479"/>
    <lineage>
        <taxon>Bacteria</taxon>
        <taxon>Pseudomonadati</taxon>
        <taxon>Bacteroidota</taxon>
        <taxon>Flavobacteriia</taxon>
        <taxon>Flavobacteriales</taxon>
        <taxon>Crocinitomicaceae</taxon>
        <taxon>Taishania</taxon>
    </lineage>
</organism>
<name>A0A8J6TTT0_9FLAO</name>
<protein>
    <submittedName>
        <fullName evidence="1">DUF4286 family protein</fullName>
    </submittedName>
</protein>
<dbReference type="InterPro" id="IPR025563">
    <property type="entry name" value="DUF4286"/>
</dbReference>
<sequence>MIIYNVTVNIDKDVHDEWLEWMRSKHIPDVMSTGCFVESRIARIHGEEEGGMSYAIQYVAPTQDQFDVYQQLFAPKLQHEHTTKYQGRFAAFRTVLSIVEEFKP</sequence>
<dbReference type="RefSeq" id="WP_163492653.1">
    <property type="nucleotide sequence ID" value="NZ_JACVEL010000009.1"/>
</dbReference>
<dbReference type="Proteomes" id="UP000652681">
    <property type="component" value="Unassembled WGS sequence"/>
</dbReference>
<reference evidence="1" key="1">
    <citation type="submission" date="2020-09" db="EMBL/GenBank/DDBJ databases">
        <title>Taishania pollutisoli gen. nov., sp. nov., Isolated from Tetrabromobisphenol A-Contaminated Soil.</title>
        <authorList>
            <person name="Chen Q."/>
        </authorList>
    </citation>
    <scope>NUCLEOTIDE SEQUENCE</scope>
    <source>
        <strain evidence="1">CZZ-1</strain>
    </source>
</reference>
<dbReference type="Pfam" id="PF14114">
    <property type="entry name" value="DUF4286"/>
    <property type="match status" value="1"/>
</dbReference>
<comment type="caution">
    <text evidence="1">The sequence shown here is derived from an EMBL/GenBank/DDBJ whole genome shotgun (WGS) entry which is preliminary data.</text>
</comment>
<gene>
    <name evidence="1" type="ORF">H9Y05_12620</name>
</gene>
<evidence type="ECO:0000313" key="2">
    <source>
        <dbReference type="Proteomes" id="UP000652681"/>
    </source>
</evidence>
<keyword evidence="2" id="KW-1185">Reference proteome</keyword>